<dbReference type="GO" id="GO:0008519">
    <property type="term" value="F:ammonium channel activity"/>
    <property type="evidence" value="ECO:0007669"/>
    <property type="project" value="InterPro"/>
</dbReference>
<evidence type="ECO:0000313" key="11">
    <source>
        <dbReference type="Proteomes" id="UP001152797"/>
    </source>
</evidence>
<dbReference type="AlphaFoldDB" id="A0A9P1CTW8"/>
<feature type="domain" description="Ammonium transporter AmtB-like" evidence="7">
    <location>
        <begin position="39"/>
        <end position="360"/>
    </location>
</feature>
<dbReference type="GO" id="GO:0097272">
    <property type="term" value="P:ammonium homeostasis"/>
    <property type="evidence" value="ECO:0007669"/>
    <property type="project" value="TreeGrafter"/>
</dbReference>
<feature type="transmembrane region" description="Helical" evidence="6">
    <location>
        <begin position="123"/>
        <end position="145"/>
    </location>
</feature>
<keyword evidence="5 6" id="KW-0472">Membrane</keyword>
<dbReference type="InterPro" id="IPR029020">
    <property type="entry name" value="Ammonium/urea_transptr"/>
</dbReference>
<keyword evidence="11" id="KW-1185">Reference proteome</keyword>
<comment type="similarity">
    <text evidence="2">Belongs to the ammonium transporter (TC 2.A.49) family. Rh subfamily.</text>
</comment>
<name>A0A9P1CTW8_9DINO</name>
<evidence type="ECO:0000313" key="9">
    <source>
        <dbReference type="EMBL" id="CAL1151034.1"/>
    </source>
</evidence>
<feature type="transmembrane region" description="Helical" evidence="6">
    <location>
        <begin position="97"/>
        <end position="116"/>
    </location>
</feature>
<dbReference type="Gene3D" id="1.10.3430.10">
    <property type="entry name" value="Ammonium transporter AmtB like domains"/>
    <property type="match status" value="1"/>
</dbReference>
<dbReference type="Pfam" id="PF00909">
    <property type="entry name" value="Ammonium_transp"/>
    <property type="match status" value="1"/>
</dbReference>
<dbReference type="InterPro" id="IPR002229">
    <property type="entry name" value="RhesusRHD"/>
</dbReference>
<dbReference type="EMBL" id="CAMXCT020002366">
    <property type="protein sequence ID" value="CAL1151034.1"/>
    <property type="molecule type" value="Genomic_DNA"/>
</dbReference>
<sequence>MNSWGSGFSTDQVFLVIFFRSTLDDSKLIIDDSTASRYFGVTLMIFLGFGYLRAFLKAYGLGAIGFTMLIASLGMQWSMILESLARKAELKVDSSALLHADLGVAAVLVSFGAVIGRISPTQIVMLVLLELPVYTINKVFLIHQFDTSKHVRDGGSTIVVHVFGAYFGLAAATVLGPAVKDRLKCSSYQSDIFSLIGTMFLWMFLPSFVAVEQATPDLQSKAIVNTILALLTSTVTSFGLTQILQDGKIGTRAVQNATLAGGVTIGATASIVGPFGAGVLGIMAGALSTVAFAHSSMFKSVDSCGIHNLHGLPGLLGGLFSIVSPVFYNDTGLAPFEQMVALASTLMIALLSGACCGVAMKAIEQLHDDKDLRTAAASIGLNPTDLRIEPYSGSVRKSVLLCV</sequence>
<reference evidence="9" key="2">
    <citation type="submission" date="2024-04" db="EMBL/GenBank/DDBJ databases">
        <authorList>
            <person name="Chen Y."/>
            <person name="Shah S."/>
            <person name="Dougan E. K."/>
            <person name="Thang M."/>
            <person name="Chan C."/>
        </authorList>
    </citation>
    <scope>NUCLEOTIDE SEQUENCE [LARGE SCALE GENOMIC DNA]</scope>
</reference>
<dbReference type="OrthoDB" id="447383at2759"/>
<proteinExistence type="inferred from homology"/>
<dbReference type="SUPFAM" id="SSF111352">
    <property type="entry name" value="Ammonium transporter"/>
    <property type="match status" value="1"/>
</dbReference>
<feature type="transmembrane region" description="Helical" evidence="6">
    <location>
        <begin position="340"/>
        <end position="363"/>
    </location>
</feature>
<dbReference type="EMBL" id="CAMXCT010002366">
    <property type="protein sequence ID" value="CAI3997659.1"/>
    <property type="molecule type" value="Genomic_DNA"/>
</dbReference>
<evidence type="ECO:0000256" key="5">
    <source>
        <dbReference type="ARBA" id="ARBA00023136"/>
    </source>
</evidence>
<organism evidence="8">
    <name type="scientific">Cladocopium goreaui</name>
    <dbReference type="NCBI Taxonomy" id="2562237"/>
    <lineage>
        <taxon>Eukaryota</taxon>
        <taxon>Sar</taxon>
        <taxon>Alveolata</taxon>
        <taxon>Dinophyceae</taxon>
        <taxon>Suessiales</taxon>
        <taxon>Symbiodiniaceae</taxon>
        <taxon>Cladocopium</taxon>
    </lineage>
</organism>
<feature type="transmembrane region" description="Helical" evidence="6">
    <location>
        <begin position="157"/>
        <end position="179"/>
    </location>
</feature>
<comment type="caution">
    <text evidence="8">The sequence shown here is derived from an EMBL/GenBank/DDBJ whole genome shotgun (WGS) entry which is preliminary data.</text>
</comment>
<evidence type="ECO:0000256" key="2">
    <source>
        <dbReference type="ARBA" id="ARBA00011036"/>
    </source>
</evidence>
<protein>
    <submittedName>
        <fullName evidence="10">Ammonium transporter Rh type A (Erythrocyte membrane glycoprotein Rh50) (Rhesus blood group family type A glycoprotein) (Rh family type A glycoprotein) (Rh type A glycoprotein) (CD antigen CD241)</fullName>
    </submittedName>
</protein>
<feature type="transmembrane region" description="Helical" evidence="6">
    <location>
        <begin position="35"/>
        <end position="52"/>
    </location>
</feature>
<feature type="transmembrane region" description="Helical" evidence="6">
    <location>
        <begin position="191"/>
        <end position="210"/>
    </location>
</feature>
<dbReference type="PANTHER" id="PTHR11730:SF60">
    <property type="entry name" value="RH50, ISOFORM D"/>
    <property type="match status" value="1"/>
</dbReference>
<evidence type="ECO:0000256" key="4">
    <source>
        <dbReference type="ARBA" id="ARBA00022989"/>
    </source>
</evidence>
<evidence type="ECO:0000256" key="1">
    <source>
        <dbReference type="ARBA" id="ARBA00004141"/>
    </source>
</evidence>
<reference evidence="8" key="1">
    <citation type="submission" date="2022-10" db="EMBL/GenBank/DDBJ databases">
        <authorList>
            <person name="Chen Y."/>
            <person name="Dougan E. K."/>
            <person name="Chan C."/>
            <person name="Rhodes N."/>
            <person name="Thang M."/>
        </authorList>
    </citation>
    <scope>NUCLEOTIDE SEQUENCE</scope>
</reference>
<evidence type="ECO:0000256" key="3">
    <source>
        <dbReference type="ARBA" id="ARBA00022692"/>
    </source>
</evidence>
<accession>A0A9P1CTW8</accession>
<evidence type="ECO:0000313" key="10">
    <source>
        <dbReference type="EMBL" id="CAL4784971.1"/>
    </source>
</evidence>
<comment type="subcellular location">
    <subcellularLocation>
        <location evidence="1">Membrane</location>
        <topology evidence="1">Multi-pass membrane protein</topology>
    </subcellularLocation>
</comment>
<dbReference type="GO" id="GO:0005886">
    <property type="term" value="C:plasma membrane"/>
    <property type="evidence" value="ECO:0007669"/>
    <property type="project" value="InterPro"/>
</dbReference>
<dbReference type="PANTHER" id="PTHR11730">
    <property type="entry name" value="AMMONIUM TRANSPORTER"/>
    <property type="match status" value="1"/>
</dbReference>
<evidence type="ECO:0000256" key="6">
    <source>
        <dbReference type="SAM" id="Phobius"/>
    </source>
</evidence>
<gene>
    <name evidence="8" type="ORF">C1SCF055_LOCUS24018</name>
</gene>
<feature type="transmembrane region" description="Helical" evidence="6">
    <location>
        <begin position="309"/>
        <end position="328"/>
    </location>
</feature>
<dbReference type="InterPro" id="IPR024041">
    <property type="entry name" value="NH4_transpt_AmtB-like_dom"/>
</dbReference>
<feature type="transmembrane region" description="Helical" evidence="6">
    <location>
        <begin position="59"/>
        <end position="77"/>
    </location>
</feature>
<feature type="transmembrane region" description="Helical" evidence="6">
    <location>
        <begin position="278"/>
        <end position="297"/>
    </location>
</feature>
<dbReference type="PRINTS" id="PR00342">
    <property type="entry name" value="RHESUSRHD"/>
</dbReference>
<evidence type="ECO:0000313" key="8">
    <source>
        <dbReference type="EMBL" id="CAI3997659.1"/>
    </source>
</evidence>
<keyword evidence="3 6" id="KW-0812">Transmembrane</keyword>
<keyword evidence="4 6" id="KW-1133">Transmembrane helix</keyword>
<evidence type="ECO:0000259" key="7">
    <source>
        <dbReference type="Pfam" id="PF00909"/>
    </source>
</evidence>
<dbReference type="EMBL" id="CAMXCT030002366">
    <property type="protein sequence ID" value="CAL4784971.1"/>
    <property type="molecule type" value="Genomic_DNA"/>
</dbReference>
<dbReference type="Proteomes" id="UP001152797">
    <property type="component" value="Unassembled WGS sequence"/>
</dbReference>